<gene>
    <name evidence="2" type="ORF">C5167_025094</name>
</gene>
<evidence type="ECO:0000256" key="1">
    <source>
        <dbReference type="SAM" id="MobiDB-lite"/>
    </source>
</evidence>
<accession>A0A4Y7JTG7</accession>
<protein>
    <submittedName>
        <fullName evidence="2">Uncharacterized protein</fullName>
    </submittedName>
</protein>
<evidence type="ECO:0000313" key="3">
    <source>
        <dbReference type="Proteomes" id="UP000316621"/>
    </source>
</evidence>
<reference evidence="2 3" key="1">
    <citation type="journal article" date="2018" name="Science">
        <title>The opium poppy genome and morphinan production.</title>
        <authorList>
            <person name="Guo L."/>
            <person name="Winzer T."/>
            <person name="Yang X."/>
            <person name="Li Y."/>
            <person name="Ning Z."/>
            <person name="He Z."/>
            <person name="Teodor R."/>
            <person name="Lu Y."/>
            <person name="Bowser T.A."/>
            <person name="Graham I.A."/>
            <person name="Ye K."/>
        </authorList>
    </citation>
    <scope>NUCLEOTIDE SEQUENCE [LARGE SCALE GENOMIC DNA]</scope>
    <source>
        <strain evidence="3">cv. HN1</strain>
        <tissue evidence="2">Leaves</tissue>
    </source>
</reference>
<sequence length="54" mass="5552">MKRELVVGGSLGLKSGLTRAIHEDVAKELAAESKGKSSFSGGKLGHVLPVYGGE</sequence>
<dbReference type="AlphaFoldDB" id="A0A4Y7JTG7"/>
<evidence type="ECO:0000313" key="2">
    <source>
        <dbReference type="EMBL" id="RZC63342.1"/>
    </source>
</evidence>
<dbReference type="EMBL" id="CM010719">
    <property type="protein sequence ID" value="RZC63342.1"/>
    <property type="molecule type" value="Genomic_DNA"/>
</dbReference>
<dbReference type="Proteomes" id="UP000316621">
    <property type="component" value="Chromosome 5"/>
</dbReference>
<organism evidence="2 3">
    <name type="scientific">Papaver somniferum</name>
    <name type="common">Opium poppy</name>
    <dbReference type="NCBI Taxonomy" id="3469"/>
    <lineage>
        <taxon>Eukaryota</taxon>
        <taxon>Viridiplantae</taxon>
        <taxon>Streptophyta</taxon>
        <taxon>Embryophyta</taxon>
        <taxon>Tracheophyta</taxon>
        <taxon>Spermatophyta</taxon>
        <taxon>Magnoliopsida</taxon>
        <taxon>Ranunculales</taxon>
        <taxon>Papaveraceae</taxon>
        <taxon>Papaveroideae</taxon>
        <taxon>Papaver</taxon>
    </lineage>
</organism>
<feature type="region of interest" description="Disordered" evidence="1">
    <location>
        <begin position="32"/>
        <end position="54"/>
    </location>
</feature>
<keyword evidence="3" id="KW-1185">Reference proteome</keyword>
<proteinExistence type="predicted"/>
<name>A0A4Y7JTG7_PAPSO</name>
<dbReference type="Gramene" id="RZC63342">
    <property type="protein sequence ID" value="RZC63342"/>
    <property type="gene ID" value="C5167_025094"/>
</dbReference>